<accession>A0A2H1WDN7</accession>
<feature type="compositionally biased region" description="Basic residues" evidence="1">
    <location>
        <begin position="26"/>
        <end position="45"/>
    </location>
</feature>
<gene>
    <name evidence="2" type="ORF">SFRICE_013139</name>
</gene>
<feature type="compositionally biased region" description="Polar residues" evidence="1">
    <location>
        <begin position="46"/>
        <end position="60"/>
    </location>
</feature>
<evidence type="ECO:0000256" key="1">
    <source>
        <dbReference type="SAM" id="MobiDB-lite"/>
    </source>
</evidence>
<sequence length="60" mass="6943">MRPIDGKTLRTPCLPPKGQQQTGSNYRKKRKEKEKKKKGMTKCHIHNQSLKKAVNRSTHS</sequence>
<reference evidence="2" key="1">
    <citation type="submission" date="2016-07" db="EMBL/GenBank/DDBJ databases">
        <authorList>
            <person name="Bretaudeau A."/>
        </authorList>
    </citation>
    <scope>NUCLEOTIDE SEQUENCE</scope>
    <source>
        <strain evidence="2">Rice</strain>
        <tissue evidence="2">Whole body</tissue>
    </source>
</reference>
<feature type="region of interest" description="Disordered" evidence="1">
    <location>
        <begin position="1"/>
        <end position="60"/>
    </location>
</feature>
<name>A0A2H1WDN7_SPOFR</name>
<proteinExistence type="predicted"/>
<dbReference type="EMBL" id="ODYU01007956">
    <property type="protein sequence ID" value="SOQ51171.1"/>
    <property type="molecule type" value="Genomic_DNA"/>
</dbReference>
<protein>
    <submittedName>
        <fullName evidence="2">SFRICE_013139</fullName>
    </submittedName>
</protein>
<dbReference type="AlphaFoldDB" id="A0A2H1WDN7"/>
<evidence type="ECO:0000313" key="2">
    <source>
        <dbReference type="EMBL" id="SOQ51171.1"/>
    </source>
</evidence>
<organism evidence="2">
    <name type="scientific">Spodoptera frugiperda</name>
    <name type="common">Fall armyworm</name>
    <dbReference type="NCBI Taxonomy" id="7108"/>
    <lineage>
        <taxon>Eukaryota</taxon>
        <taxon>Metazoa</taxon>
        <taxon>Ecdysozoa</taxon>
        <taxon>Arthropoda</taxon>
        <taxon>Hexapoda</taxon>
        <taxon>Insecta</taxon>
        <taxon>Pterygota</taxon>
        <taxon>Neoptera</taxon>
        <taxon>Endopterygota</taxon>
        <taxon>Lepidoptera</taxon>
        <taxon>Glossata</taxon>
        <taxon>Ditrysia</taxon>
        <taxon>Noctuoidea</taxon>
        <taxon>Noctuidae</taxon>
        <taxon>Amphipyrinae</taxon>
        <taxon>Spodoptera</taxon>
    </lineage>
</organism>